<dbReference type="InterPro" id="IPR007646">
    <property type="entry name" value="RNA_pol_Rpb2_4"/>
</dbReference>
<feature type="region of interest" description="Disordered" evidence="7">
    <location>
        <begin position="1"/>
        <end position="21"/>
    </location>
</feature>
<comment type="caution">
    <text evidence="11">The sequence shown here is derived from an EMBL/GenBank/DDBJ whole genome shotgun (WGS) entry which is preliminary data.</text>
</comment>
<keyword evidence="6" id="KW-0804">Transcription</keyword>
<dbReference type="OrthoDB" id="10248617at2759"/>
<dbReference type="InterPro" id="IPR037033">
    <property type="entry name" value="DNA-dir_RNAP_su2_hyb_sf"/>
</dbReference>
<dbReference type="EC" id="2.7.7.6" evidence="2"/>
<dbReference type="InterPro" id="IPR007120">
    <property type="entry name" value="DNA-dir_RNAP_su2_dom"/>
</dbReference>
<evidence type="ECO:0000313" key="11">
    <source>
        <dbReference type="EMBL" id="MBW0561051.1"/>
    </source>
</evidence>
<dbReference type="Pfam" id="PF00562">
    <property type="entry name" value="RNA_pol_Rpb2_6"/>
    <property type="match status" value="1"/>
</dbReference>
<organism evidence="11 12">
    <name type="scientific">Austropuccinia psidii MF-1</name>
    <dbReference type="NCBI Taxonomy" id="1389203"/>
    <lineage>
        <taxon>Eukaryota</taxon>
        <taxon>Fungi</taxon>
        <taxon>Dikarya</taxon>
        <taxon>Basidiomycota</taxon>
        <taxon>Pucciniomycotina</taxon>
        <taxon>Pucciniomycetes</taxon>
        <taxon>Pucciniales</taxon>
        <taxon>Sphaerophragmiaceae</taxon>
        <taxon>Austropuccinia</taxon>
    </lineage>
</organism>
<evidence type="ECO:0000256" key="6">
    <source>
        <dbReference type="ARBA" id="ARBA00023163"/>
    </source>
</evidence>
<dbReference type="GO" id="GO:0003677">
    <property type="term" value="F:DNA binding"/>
    <property type="evidence" value="ECO:0007669"/>
    <property type="project" value="InterPro"/>
</dbReference>
<feature type="domain" description="RNA polymerase Rpb2" evidence="9">
    <location>
        <begin position="86"/>
        <end position="146"/>
    </location>
</feature>
<dbReference type="FunFam" id="3.90.1070.20:FF:000002">
    <property type="entry name" value="DNA-directed RNA polymerase subunit beta"/>
    <property type="match status" value="1"/>
</dbReference>
<dbReference type="FunFam" id="2.40.270.10:FF:000022">
    <property type="match status" value="1"/>
</dbReference>
<accession>A0A9Q3PI26</accession>
<dbReference type="Pfam" id="PF04566">
    <property type="entry name" value="RNA_pol_Rpb2_4"/>
    <property type="match status" value="1"/>
</dbReference>
<protein>
    <recommendedName>
        <fullName evidence="2">DNA-directed RNA polymerase</fullName>
        <ecNumber evidence="2">2.7.7.6</ecNumber>
    </recommendedName>
</protein>
<sequence>MTYHPSLVPKKPENGEEEPVPETMEGVLRLSYISALGMMTRISTLMTHITTDANEEPIWNVSYMIGCEDMSSVTSTKLYLPHHYIVFINGNILGLTWSPERFVQLFRKFQRAGKASEFVSIYMNLDQQTVNIATNGGRICRPMIIVSNRNSMVTTRHIEMTFDDFLSQGLIEYLDCNEENDSYIALYEEDIDRFTTHLEIEPFTLLGAVAGLIPYPHHNQSPRHTYQCAMGKQVIGVIAYNQFHRIDTFLYLMFYPHHPMVRTKTIGLVGYDKLPAGQNATVAVMSFSLVVITLHF</sequence>
<evidence type="ECO:0000256" key="4">
    <source>
        <dbReference type="ARBA" id="ARBA00022679"/>
    </source>
</evidence>
<keyword evidence="4" id="KW-0808">Transferase</keyword>
<keyword evidence="3" id="KW-0240">DNA-directed RNA polymerase</keyword>
<proteinExistence type="inferred from homology"/>
<reference evidence="11" key="1">
    <citation type="submission" date="2021-03" db="EMBL/GenBank/DDBJ databases">
        <title>Draft genome sequence of rust myrtle Austropuccinia psidii MF-1, a brazilian biotype.</title>
        <authorList>
            <person name="Quecine M.C."/>
            <person name="Pachon D.M.R."/>
            <person name="Bonatelli M.L."/>
            <person name="Correr F.H."/>
            <person name="Franceschini L.M."/>
            <person name="Leite T.F."/>
            <person name="Margarido G.R.A."/>
            <person name="Almeida C.A."/>
            <person name="Ferrarezi J.A."/>
            <person name="Labate C.A."/>
        </authorList>
    </citation>
    <scope>NUCLEOTIDE SEQUENCE</scope>
    <source>
        <strain evidence="11">MF-1</strain>
    </source>
</reference>
<dbReference type="InterPro" id="IPR007647">
    <property type="entry name" value="RNA_pol_Rpb2_5"/>
</dbReference>
<dbReference type="GO" id="GO:0000428">
    <property type="term" value="C:DNA-directed RNA polymerase complex"/>
    <property type="evidence" value="ECO:0007669"/>
    <property type="project" value="UniProtKB-KW"/>
</dbReference>
<name>A0A9Q3PI26_9BASI</name>
<dbReference type="GO" id="GO:0032549">
    <property type="term" value="F:ribonucleoside binding"/>
    <property type="evidence" value="ECO:0007669"/>
    <property type="project" value="InterPro"/>
</dbReference>
<evidence type="ECO:0000256" key="1">
    <source>
        <dbReference type="ARBA" id="ARBA00006835"/>
    </source>
</evidence>
<dbReference type="EMBL" id="AVOT02070448">
    <property type="protein sequence ID" value="MBW0561051.1"/>
    <property type="molecule type" value="Genomic_DNA"/>
</dbReference>
<comment type="similarity">
    <text evidence="1">Belongs to the RNA polymerase beta chain family.</text>
</comment>
<evidence type="ECO:0000259" key="8">
    <source>
        <dbReference type="Pfam" id="PF00562"/>
    </source>
</evidence>
<evidence type="ECO:0000256" key="2">
    <source>
        <dbReference type="ARBA" id="ARBA00012418"/>
    </source>
</evidence>
<keyword evidence="12" id="KW-1185">Reference proteome</keyword>
<evidence type="ECO:0000313" key="12">
    <source>
        <dbReference type="Proteomes" id="UP000765509"/>
    </source>
</evidence>
<dbReference type="GO" id="GO:0006351">
    <property type="term" value="P:DNA-templated transcription"/>
    <property type="evidence" value="ECO:0007669"/>
    <property type="project" value="InterPro"/>
</dbReference>
<keyword evidence="5" id="KW-0548">Nucleotidyltransferase</keyword>
<evidence type="ECO:0000256" key="5">
    <source>
        <dbReference type="ARBA" id="ARBA00022695"/>
    </source>
</evidence>
<evidence type="ECO:0000259" key="9">
    <source>
        <dbReference type="Pfam" id="PF04566"/>
    </source>
</evidence>
<evidence type="ECO:0000256" key="7">
    <source>
        <dbReference type="SAM" id="MobiDB-lite"/>
    </source>
</evidence>
<dbReference type="Proteomes" id="UP000765509">
    <property type="component" value="Unassembled WGS sequence"/>
</dbReference>
<gene>
    <name evidence="11" type="ORF">O181_100766</name>
</gene>
<dbReference type="AlphaFoldDB" id="A0A9Q3PI26"/>
<dbReference type="SUPFAM" id="SSF64484">
    <property type="entry name" value="beta and beta-prime subunits of DNA dependent RNA-polymerase"/>
    <property type="match status" value="1"/>
</dbReference>
<dbReference type="PANTHER" id="PTHR20856">
    <property type="entry name" value="DNA-DIRECTED RNA POLYMERASE I SUBUNIT 2"/>
    <property type="match status" value="1"/>
</dbReference>
<dbReference type="InterPro" id="IPR015712">
    <property type="entry name" value="DNA-dir_RNA_pol_su2"/>
</dbReference>
<dbReference type="Pfam" id="PF04567">
    <property type="entry name" value="RNA_pol_Rpb2_5"/>
    <property type="match status" value="1"/>
</dbReference>
<dbReference type="Gene3D" id="2.40.270.10">
    <property type="entry name" value="DNA-directed RNA polymerase, subunit 2, domain 6"/>
    <property type="match status" value="1"/>
</dbReference>
<evidence type="ECO:0000256" key="3">
    <source>
        <dbReference type="ARBA" id="ARBA00022478"/>
    </source>
</evidence>
<dbReference type="Gene3D" id="3.90.1070.20">
    <property type="match status" value="1"/>
</dbReference>
<evidence type="ECO:0000259" key="10">
    <source>
        <dbReference type="Pfam" id="PF04567"/>
    </source>
</evidence>
<dbReference type="GO" id="GO:0003899">
    <property type="term" value="F:DNA-directed RNA polymerase activity"/>
    <property type="evidence" value="ECO:0007669"/>
    <property type="project" value="UniProtKB-EC"/>
</dbReference>
<feature type="domain" description="RNA polymerase Rpb2" evidence="10">
    <location>
        <begin position="162"/>
        <end position="194"/>
    </location>
</feature>
<feature type="domain" description="DNA-directed RNA polymerase subunit 2 hybrid-binding" evidence="8">
    <location>
        <begin position="209"/>
        <end position="288"/>
    </location>
</feature>